<dbReference type="SUPFAM" id="SSF103481">
    <property type="entry name" value="Multidrug resistance efflux transporter EmrE"/>
    <property type="match status" value="2"/>
</dbReference>
<dbReference type="InterPro" id="IPR052756">
    <property type="entry name" value="Alkyne_AA_exporter"/>
</dbReference>
<keyword evidence="1" id="KW-1133">Transmembrane helix</keyword>
<feature type="transmembrane region" description="Helical" evidence="1">
    <location>
        <begin position="215"/>
        <end position="236"/>
    </location>
</feature>
<dbReference type="PANTHER" id="PTHR12715">
    <property type="entry name" value="TRANSPORTER, DRUG/METABOLITE EXPORTER FAMILY"/>
    <property type="match status" value="1"/>
</dbReference>
<feature type="transmembrane region" description="Helical" evidence="1">
    <location>
        <begin position="12"/>
        <end position="32"/>
    </location>
</feature>
<feature type="transmembrane region" description="Helical" evidence="1">
    <location>
        <begin position="152"/>
        <end position="173"/>
    </location>
</feature>
<feature type="transmembrane region" description="Helical" evidence="1">
    <location>
        <begin position="273"/>
        <end position="292"/>
    </location>
</feature>
<dbReference type="AlphaFoldDB" id="A0A2Z3JG23"/>
<dbReference type="PANTHER" id="PTHR12715:SF4">
    <property type="entry name" value="EAMA DOMAIN-CONTAINING PROTEIN"/>
    <property type="match status" value="1"/>
</dbReference>
<feature type="transmembrane region" description="Helical" evidence="1">
    <location>
        <begin position="100"/>
        <end position="119"/>
    </location>
</feature>
<dbReference type="RefSeq" id="WP_109824410.1">
    <property type="nucleotide sequence ID" value="NZ_CP029494.1"/>
</dbReference>
<dbReference type="InterPro" id="IPR037185">
    <property type="entry name" value="EmrE-like"/>
</dbReference>
<feature type="transmembrane region" description="Helical" evidence="1">
    <location>
        <begin position="44"/>
        <end position="62"/>
    </location>
</feature>
<feature type="domain" description="EamA" evidence="2">
    <location>
        <begin position="157"/>
        <end position="290"/>
    </location>
</feature>
<feature type="transmembrane region" description="Helical" evidence="1">
    <location>
        <begin position="185"/>
        <end position="203"/>
    </location>
</feature>
<dbReference type="Pfam" id="PF00892">
    <property type="entry name" value="EamA"/>
    <property type="match status" value="2"/>
</dbReference>
<dbReference type="GO" id="GO:0016020">
    <property type="term" value="C:membrane"/>
    <property type="evidence" value="ECO:0007669"/>
    <property type="project" value="InterPro"/>
</dbReference>
<protein>
    <submittedName>
        <fullName evidence="3">EamA family transporter</fullName>
    </submittedName>
</protein>
<feature type="domain" description="EamA" evidence="2">
    <location>
        <begin position="20"/>
        <end position="145"/>
    </location>
</feature>
<proteinExistence type="predicted"/>
<reference evidence="3 4" key="1">
    <citation type="submission" date="2018-05" db="EMBL/GenBank/DDBJ databases">
        <title>Complete Genome Sequence of Deinococcus sp. strain 17bor-2.</title>
        <authorList>
            <person name="Srinivasan S."/>
        </authorList>
    </citation>
    <scope>NUCLEOTIDE SEQUENCE [LARGE SCALE GENOMIC DNA]</scope>
    <source>
        <strain evidence="3 4">17bor-2</strain>
    </source>
</reference>
<dbReference type="Proteomes" id="UP000245368">
    <property type="component" value="Chromosome"/>
</dbReference>
<dbReference type="KEGG" id="dez:DKM44_00200"/>
<dbReference type="EMBL" id="CP029494">
    <property type="protein sequence ID" value="AWN21849.1"/>
    <property type="molecule type" value="Genomic_DNA"/>
</dbReference>
<keyword evidence="1" id="KW-0812">Transmembrane</keyword>
<keyword evidence="4" id="KW-1185">Reference proteome</keyword>
<evidence type="ECO:0000256" key="1">
    <source>
        <dbReference type="SAM" id="Phobius"/>
    </source>
</evidence>
<feature type="transmembrane region" description="Helical" evidence="1">
    <location>
        <begin position="248"/>
        <end position="267"/>
    </location>
</feature>
<gene>
    <name evidence="3" type="ORF">DKM44_00200</name>
</gene>
<evidence type="ECO:0000313" key="3">
    <source>
        <dbReference type="EMBL" id="AWN21849.1"/>
    </source>
</evidence>
<organism evidence="3 4">
    <name type="scientific">Deinococcus irradiatisoli</name>
    <dbReference type="NCBI Taxonomy" id="2202254"/>
    <lineage>
        <taxon>Bacteria</taxon>
        <taxon>Thermotogati</taxon>
        <taxon>Deinococcota</taxon>
        <taxon>Deinococci</taxon>
        <taxon>Deinococcales</taxon>
        <taxon>Deinococcaceae</taxon>
        <taxon>Deinococcus</taxon>
    </lineage>
</organism>
<evidence type="ECO:0000313" key="4">
    <source>
        <dbReference type="Proteomes" id="UP000245368"/>
    </source>
</evidence>
<name>A0A2Z3JG23_9DEIO</name>
<sequence length="304" mass="31906">MTPAAPSSRLDALSLGAIGITLLFWASAFAGIRAGLTAFSPGHLTLYRFLVAAVVLGGYAAATRMPLPPRRDPLRIFGLSFCGITLYHILLNYGELSVPAGTASLIIAAGPVITALIATRFAGEKLTALGWLGTVISFAGVALIVLGRGQSLSFTGGAVLILLAAFFTSVYFVFQRPLLRRMPPLNFTVWSLLLGTLPMLVFMPGFAGQLRAAPLGAHLSVIYLGIFPSALSYLTWTFALSRVSASTTTSFLFVSPVLATLIAWLWLGEVPGLTSLIGGSVALCGVLLVNTLGRPSAPARRPAT</sequence>
<dbReference type="Gene3D" id="1.10.3730.20">
    <property type="match status" value="1"/>
</dbReference>
<dbReference type="OrthoDB" id="9809509at2"/>
<accession>A0A2Z3JG23</accession>
<dbReference type="InterPro" id="IPR000620">
    <property type="entry name" value="EamA_dom"/>
</dbReference>
<feature type="transmembrane region" description="Helical" evidence="1">
    <location>
        <begin position="126"/>
        <end position="146"/>
    </location>
</feature>
<evidence type="ECO:0000259" key="2">
    <source>
        <dbReference type="Pfam" id="PF00892"/>
    </source>
</evidence>
<keyword evidence="1" id="KW-0472">Membrane</keyword>
<feature type="transmembrane region" description="Helical" evidence="1">
    <location>
        <begin position="74"/>
        <end position="94"/>
    </location>
</feature>